<reference evidence="3 5" key="1">
    <citation type="journal article" date="2020" name="Stud. Mycol.">
        <title>101 Dothideomycetes genomes: a test case for predicting lifestyles and emergence of pathogens.</title>
        <authorList>
            <person name="Haridas S."/>
            <person name="Albert R."/>
            <person name="Binder M."/>
            <person name="Bloem J."/>
            <person name="Labutti K."/>
            <person name="Salamov A."/>
            <person name="Andreopoulos B."/>
            <person name="Baker S."/>
            <person name="Barry K."/>
            <person name="Bills G."/>
            <person name="Bluhm B."/>
            <person name="Cannon C."/>
            <person name="Castanera R."/>
            <person name="Culley D."/>
            <person name="Daum C."/>
            <person name="Ezra D."/>
            <person name="Gonzalez J."/>
            <person name="Henrissat B."/>
            <person name="Kuo A."/>
            <person name="Liang C."/>
            <person name="Lipzen A."/>
            <person name="Lutzoni F."/>
            <person name="Magnuson J."/>
            <person name="Mondo S."/>
            <person name="Nolan M."/>
            <person name="Ohm R."/>
            <person name="Pangilinan J."/>
            <person name="Park H.-J."/>
            <person name="Ramirez L."/>
            <person name="Alfaro M."/>
            <person name="Sun H."/>
            <person name="Tritt A."/>
            <person name="Yoshinaga Y."/>
            <person name="Zwiers L.-H."/>
            <person name="Turgeon B."/>
            <person name="Goodwin S."/>
            <person name="Spatafora J."/>
            <person name="Crous P."/>
            <person name="Grigoriev I."/>
        </authorList>
    </citation>
    <scope>NUCLEOTIDE SEQUENCE</scope>
    <source>
        <strain evidence="3 5">CBS 304.34</strain>
    </source>
</reference>
<name>A0A6A6Z8S7_9PEZI</name>
<evidence type="ECO:0000313" key="4">
    <source>
        <dbReference type="Proteomes" id="UP000504636"/>
    </source>
</evidence>
<gene>
    <name evidence="3 5" type="ORF">BDZ99DRAFT_564981</name>
</gene>
<dbReference type="PANTHER" id="PTHR33112">
    <property type="entry name" value="DOMAIN PROTEIN, PUTATIVE-RELATED"/>
    <property type="match status" value="1"/>
</dbReference>
<evidence type="ECO:0000256" key="1">
    <source>
        <dbReference type="SAM" id="MobiDB-lite"/>
    </source>
</evidence>
<dbReference type="GeneID" id="54468317"/>
<proteinExistence type="predicted"/>
<sequence>MASLVSQPRAASQRHDSAHWTDLSDNQSPIEESAVLDTSDLSAPQFLASSVSLADDASNSSLVLTEDRLCRTCETLDFHALFFTDIRRYQDEDIKWESESVVHNSSCPFCRFLFHATALQSLRKHSKYHLTGISQPYASYQLEDWSSRCGRRLLINRALESQTAISILPLTTVSSSSLWESPRDYYGDLFHGRDITSGSIDLVLISKWLQRCHETHPPQVCNPKAPLSSALHKVGFRLINVDMSCIIEATTEEHFLALSYVWGCTGQIRLTAENVNSLMQHGALDRVELPKTISDAIVLCRLLKESYLWVDSLCIIEDEGDEKESQIMHMDSIYRRAHLTIIAAAGPDCSSGLPGITRKRTITQSKIRIQDLDLITVQASVYEELYRSTWNSRGWTFQESVLSCRRLIFLPNQVFFSCGVGDWIEDTCLEVFGAVKPVFWRRHDFPRLALDDLEGRTKEDLFRNVYVHLLNSYLRRDLSKAADILNAFSGITTALRPYLGPFIYGVPRELFSVSLTWSEDDIPERRQGFPSWSWAGWVHSSTTKVMFPAPVNVDPILTAWFLSRTGKVIRIRYEALAPMSHPLLRAHFGQPRRPVEEGLEVLLRTWRTPPHVLAFYTSSAKFVVLPSEKRFKGSAYYSKLIPSSKVLDYEDYILVNLGLPEDWLLRRPSSQEFIAVAEQRSSRKLFVVLVEWIEGIAYRVNMAQILVPVAFWLRARPQRKAVLLG</sequence>
<accession>A0A6A6Z8S7</accession>
<dbReference type="InterPro" id="IPR010730">
    <property type="entry name" value="HET"/>
</dbReference>
<evidence type="ECO:0000313" key="3">
    <source>
        <dbReference type="EMBL" id="KAF2817208.1"/>
    </source>
</evidence>
<feature type="domain" description="Heterokaryon incompatibility" evidence="2">
    <location>
        <begin position="255"/>
        <end position="399"/>
    </location>
</feature>
<evidence type="ECO:0000313" key="5">
    <source>
        <dbReference type="RefSeq" id="XP_033584172.1"/>
    </source>
</evidence>
<dbReference type="RefSeq" id="XP_033584172.1">
    <property type="nucleotide sequence ID" value="XM_033727424.1"/>
</dbReference>
<dbReference type="PANTHER" id="PTHR33112:SF12">
    <property type="entry name" value="HETEROKARYON INCOMPATIBILITY DOMAIN-CONTAINING PROTEIN"/>
    <property type="match status" value="1"/>
</dbReference>
<reference evidence="5" key="3">
    <citation type="submission" date="2025-04" db="UniProtKB">
        <authorList>
            <consortium name="RefSeq"/>
        </authorList>
    </citation>
    <scope>IDENTIFICATION</scope>
    <source>
        <strain evidence="5">CBS 304.34</strain>
    </source>
</reference>
<organism evidence="3">
    <name type="scientific">Mytilinidion resinicola</name>
    <dbReference type="NCBI Taxonomy" id="574789"/>
    <lineage>
        <taxon>Eukaryota</taxon>
        <taxon>Fungi</taxon>
        <taxon>Dikarya</taxon>
        <taxon>Ascomycota</taxon>
        <taxon>Pezizomycotina</taxon>
        <taxon>Dothideomycetes</taxon>
        <taxon>Pleosporomycetidae</taxon>
        <taxon>Mytilinidiales</taxon>
        <taxon>Mytilinidiaceae</taxon>
        <taxon>Mytilinidion</taxon>
    </lineage>
</organism>
<dbReference type="OrthoDB" id="2958217at2759"/>
<feature type="region of interest" description="Disordered" evidence="1">
    <location>
        <begin position="1"/>
        <end position="25"/>
    </location>
</feature>
<dbReference type="Proteomes" id="UP000504636">
    <property type="component" value="Unplaced"/>
</dbReference>
<dbReference type="EMBL" id="MU003692">
    <property type="protein sequence ID" value="KAF2817208.1"/>
    <property type="molecule type" value="Genomic_DNA"/>
</dbReference>
<feature type="compositionally biased region" description="Polar residues" evidence="1">
    <location>
        <begin position="1"/>
        <end position="10"/>
    </location>
</feature>
<protein>
    <submittedName>
        <fullName evidence="3 5">HET-domain-containing protein</fullName>
    </submittedName>
</protein>
<reference evidence="5" key="2">
    <citation type="submission" date="2020-04" db="EMBL/GenBank/DDBJ databases">
        <authorList>
            <consortium name="NCBI Genome Project"/>
        </authorList>
    </citation>
    <scope>NUCLEOTIDE SEQUENCE</scope>
    <source>
        <strain evidence="5">CBS 304.34</strain>
    </source>
</reference>
<keyword evidence="4" id="KW-1185">Reference proteome</keyword>
<dbReference type="Pfam" id="PF06985">
    <property type="entry name" value="HET"/>
    <property type="match status" value="1"/>
</dbReference>
<evidence type="ECO:0000259" key="2">
    <source>
        <dbReference type="Pfam" id="PF06985"/>
    </source>
</evidence>
<dbReference type="AlphaFoldDB" id="A0A6A6Z8S7"/>